<dbReference type="RefSeq" id="WP_183275042.1">
    <property type="nucleotide sequence ID" value="NZ_JACHXV010000005.1"/>
</dbReference>
<evidence type="ECO:0000313" key="5">
    <source>
        <dbReference type="Proteomes" id="UP000557688"/>
    </source>
</evidence>
<dbReference type="InterPro" id="IPR011990">
    <property type="entry name" value="TPR-like_helical_dom_sf"/>
</dbReference>
<reference evidence="4 5" key="1">
    <citation type="submission" date="2020-08" db="EMBL/GenBank/DDBJ databases">
        <title>Genomic Encyclopedia of Type Strains, Phase III (KMG-III): the genomes of soil and plant-associated and newly described type strains.</title>
        <authorList>
            <person name="Whitman W."/>
        </authorList>
    </citation>
    <scope>NUCLEOTIDE SEQUENCE [LARGE SCALE GENOMIC DNA]</scope>
    <source>
        <strain evidence="4 5">CECT 8088</strain>
    </source>
</reference>
<keyword evidence="5" id="KW-1185">Reference proteome</keyword>
<feature type="signal peptide" evidence="3">
    <location>
        <begin position="1"/>
        <end position="37"/>
    </location>
</feature>
<keyword evidence="1" id="KW-0677">Repeat</keyword>
<comment type="caution">
    <text evidence="4">The sequence shown here is derived from an EMBL/GenBank/DDBJ whole genome shotgun (WGS) entry which is preliminary data.</text>
</comment>
<accession>A0A839V303</accession>
<protein>
    <submittedName>
        <fullName evidence="4">Tetratricopeptide (TPR) repeat protein</fullName>
    </submittedName>
</protein>
<dbReference type="SUPFAM" id="SSF48452">
    <property type="entry name" value="TPR-like"/>
    <property type="match status" value="2"/>
</dbReference>
<dbReference type="PANTHER" id="PTHR45586">
    <property type="entry name" value="TPR REPEAT-CONTAINING PROTEIN PA4667"/>
    <property type="match status" value="1"/>
</dbReference>
<proteinExistence type="predicted"/>
<evidence type="ECO:0000256" key="2">
    <source>
        <dbReference type="ARBA" id="ARBA00022803"/>
    </source>
</evidence>
<dbReference type="InterPro" id="IPR051012">
    <property type="entry name" value="CellSynth/LPSAsmb/PSIAsmb"/>
</dbReference>
<name>A0A839V303_9PROT</name>
<organism evidence="4 5">
    <name type="scientific">Endobacter medicaginis</name>
    <dbReference type="NCBI Taxonomy" id="1181271"/>
    <lineage>
        <taxon>Bacteria</taxon>
        <taxon>Pseudomonadati</taxon>
        <taxon>Pseudomonadota</taxon>
        <taxon>Alphaproteobacteria</taxon>
        <taxon>Acetobacterales</taxon>
        <taxon>Acetobacteraceae</taxon>
        <taxon>Endobacter</taxon>
    </lineage>
</organism>
<evidence type="ECO:0000313" key="4">
    <source>
        <dbReference type="EMBL" id="MBB3173871.1"/>
    </source>
</evidence>
<gene>
    <name evidence="4" type="ORF">FHR90_001703</name>
</gene>
<sequence>MTGSPQGPGCARARRRGIALAAVGVLAAVAASWPALAATDAEAGVTTRPGRLSGGPPLAFPVKDFLIGEVALARFDAAHAAPALLRAAAEVPQDRDLAMEALVAAVMADGAVGSGPDTSPERVRTLAQGLAGQPLAALVLGNAAVRADDWAGARHAYASVNGGGFDGLRPLLVAAAEWGAGHPDAALSTLGASGRAGGRATAPGGIYALFGARIALASGRTAQAELLRNAGMSGLPTSNIVLVGLAADLAARRGEFAAARRMLHVMAFGRPGMALSEAGWADSLRGAAAPTASGMIAQVYAAAGFAVGAMMADTIEQQTTARGQGGGQDGAARDERLPPSALRDLSRIAQRDEIVRLRLALSIDPGLDAARIALAEVLADAGAGRGPEGETDAIAELAKVDPASPLAPAALWSEAGIEADLGRSDAARAIATRLAQRFPARPEPQQLFGDIAMQAKDFPAAVAAYRRAVDLQAELRRHPAGSFGDTIDDNDAQGDWPLLMALGAAQEQAGDWPAAHAVLERALALAPDRPVLLNFLGYGDLEHEADDPHAVAAARLRLEKALSLAPEDPNIRDSLGFALLLQHDPQRALTLFEQAAEKMPEDPTINAHLGDAYMALGRRIEAVEQWEWALLCHPEPADAAVLRRKLAEAGAAAVAAPASAKAGP</sequence>
<dbReference type="Gene3D" id="1.25.40.10">
    <property type="entry name" value="Tetratricopeptide repeat domain"/>
    <property type="match status" value="2"/>
</dbReference>
<evidence type="ECO:0000256" key="1">
    <source>
        <dbReference type="ARBA" id="ARBA00022737"/>
    </source>
</evidence>
<dbReference type="InterPro" id="IPR019734">
    <property type="entry name" value="TPR_rpt"/>
</dbReference>
<dbReference type="Pfam" id="PF14559">
    <property type="entry name" value="TPR_19"/>
    <property type="match status" value="1"/>
</dbReference>
<dbReference type="PANTHER" id="PTHR45586:SF1">
    <property type="entry name" value="LIPOPOLYSACCHARIDE ASSEMBLY PROTEIN B"/>
    <property type="match status" value="1"/>
</dbReference>
<keyword evidence="3" id="KW-0732">Signal</keyword>
<dbReference type="Proteomes" id="UP000557688">
    <property type="component" value="Unassembled WGS sequence"/>
</dbReference>
<dbReference type="AlphaFoldDB" id="A0A839V303"/>
<keyword evidence="2" id="KW-0802">TPR repeat</keyword>
<feature type="chain" id="PRO_5033021953" evidence="3">
    <location>
        <begin position="38"/>
        <end position="664"/>
    </location>
</feature>
<dbReference type="SMART" id="SM00028">
    <property type="entry name" value="TPR"/>
    <property type="match status" value="4"/>
</dbReference>
<evidence type="ECO:0000256" key="3">
    <source>
        <dbReference type="SAM" id="SignalP"/>
    </source>
</evidence>
<dbReference type="EMBL" id="JACHXV010000005">
    <property type="protein sequence ID" value="MBB3173871.1"/>
    <property type="molecule type" value="Genomic_DNA"/>
</dbReference>